<sequence length="339" mass="37121">MKIAAYVGLATLAAAAVLAGGLPARAQPVTVGELGITADAPFFIGVDRGYFAAEKVEVKLQRFRSAADATAPLSTNQIQVAGGGPSAGLFNAFDRDWPVRIAMARTRDMPGFSSDTLLLRTDLQSSVTSLADLKGKTIAVNAPYGALHYMMGRMMDSVGMSIGDVKIIYMSWPDMGQALDSKAIDAGLVTEPFAARYSQRKTAIAFKRAADVLRNPPLEVSVILYSKDWTDANPEQAKAFTVAYLRGVRDYYDAMKGGKERAAVIDILTKHTMLKDKAVYDEMQWSYMDPNAELSKPSLVDQQDWYARYEAVKKKVDVDKMIDSRFIDYALGKLGRVKD</sequence>
<proteinExistence type="inferred from homology"/>
<evidence type="ECO:0000313" key="6">
    <source>
        <dbReference type="Proteomes" id="UP001595711"/>
    </source>
</evidence>
<dbReference type="PANTHER" id="PTHR30024">
    <property type="entry name" value="ALIPHATIC SULFONATES-BINDING PROTEIN-RELATED"/>
    <property type="match status" value="1"/>
</dbReference>
<evidence type="ECO:0000313" key="5">
    <source>
        <dbReference type="EMBL" id="MFC3674288.1"/>
    </source>
</evidence>
<dbReference type="PANTHER" id="PTHR30024:SF47">
    <property type="entry name" value="TAURINE-BINDING PERIPLASMIC PROTEIN"/>
    <property type="match status" value="1"/>
</dbReference>
<dbReference type="Proteomes" id="UP001595711">
    <property type="component" value="Unassembled WGS sequence"/>
</dbReference>
<accession>A0ABV7VB29</accession>
<reference evidence="6" key="1">
    <citation type="journal article" date="2019" name="Int. J. Syst. Evol. Microbiol.">
        <title>The Global Catalogue of Microorganisms (GCM) 10K type strain sequencing project: providing services to taxonomists for standard genome sequencing and annotation.</title>
        <authorList>
            <consortium name="The Broad Institute Genomics Platform"/>
            <consortium name="The Broad Institute Genome Sequencing Center for Infectious Disease"/>
            <person name="Wu L."/>
            <person name="Ma J."/>
        </authorList>
    </citation>
    <scope>NUCLEOTIDE SEQUENCE [LARGE SCALE GENOMIC DNA]</scope>
    <source>
        <strain evidence="6">KCTC 42182</strain>
    </source>
</reference>
<keyword evidence="3 4" id="KW-0732">Signal</keyword>
<dbReference type="Pfam" id="PF13379">
    <property type="entry name" value="NMT1_2"/>
    <property type="match status" value="1"/>
</dbReference>
<evidence type="ECO:0000256" key="1">
    <source>
        <dbReference type="ARBA" id="ARBA00004418"/>
    </source>
</evidence>
<dbReference type="SUPFAM" id="SSF53850">
    <property type="entry name" value="Periplasmic binding protein-like II"/>
    <property type="match status" value="1"/>
</dbReference>
<dbReference type="Gene3D" id="3.40.190.10">
    <property type="entry name" value="Periplasmic binding protein-like II"/>
    <property type="match status" value="2"/>
</dbReference>
<organism evidence="5 6">
    <name type="scientific">Ferrovibrio xuzhouensis</name>
    <dbReference type="NCBI Taxonomy" id="1576914"/>
    <lineage>
        <taxon>Bacteria</taxon>
        <taxon>Pseudomonadati</taxon>
        <taxon>Pseudomonadota</taxon>
        <taxon>Alphaproteobacteria</taxon>
        <taxon>Rhodospirillales</taxon>
        <taxon>Rhodospirillaceae</taxon>
        <taxon>Ferrovibrio</taxon>
    </lineage>
</organism>
<evidence type="ECO:0000256" key="4">
    <source>
        <dbReference type="SAM" id="SignalP"/>
    </source>
</evidence>
<name>A0ABV7VB29_9PROT</name>
<dbReference type="RefSeq" id="WP_379720982.1">
    <property type="nucleotide sequence ID" value="NZ_JBHRYJ010000001.1"/>
</dbReference>
<keyword evidence="6" id="KW-1185">Reference proteome</keyword>
<comment type="caution">
    <text evidence="5">The sequence shown here is derived from an EMBL/GenBank/DDBJ whole genome shotgun (WGS) entry which is preliminary data.</text>
</comment>
<evidence type="ECO:0000256" key="3">
    <source>
        <dbReference type="ARBA" id="ARBA00022729"/>
    </source>
</evidence>
<protein>
    <submittedName>
        <fullName evidence="5">ABC transporter substrate-binding protein</fullName>
    </submittedName>
</protein>
<feature type="signal peptide" evidence="4">
    <location>
        <begin position="1"/>
        <end position="26"/>
    </location>
</feature>
<evidence type="ECO:0000256" key="2">
    <source>
        <dbReference type="ARBA" id="ARBA00010742"/>
    </source>
</evidence>
<comment type="similarity">
    <text evidence="2">Belongs to the bacterial solute-binding protein SsuA/TauA family.</text>
</comment>
<gene>
    <name evidence="5" type="ORF">ACFOOQ_01960</name>
</gene>
<comment type="subcellular location">
    <subcellularLocation>
        <location evidence="1">Periplasm</location>
    </subcellularLocation>
</comment>
<feature type="chain" id="PRO_5046241295" evidence="4">
    <location>
        <begin position="27"/>
        <end position="339"/>
    </location>
</feature>
<dbReference type="EMBL" id="JBHRYJ010000001">
    <property type="protein sequence ID" value="MFC3674288.1"/>
    <property type="molecule type" value="Genomic_DNA"/>
</dbReference>